<reference evidence="2" key="1">
    <citation type="submission" date="2017-07" db="EMBL/GenBank/DDBJ databases">
        <title>Comparative genome mining reveals phylogenetic distribution patterns of secondary metabolites in Amycolatopsis.</title>
        <authorList>
            <person name="Adamek M."/>
            <person name="Alanjary M."/>
            <person name="Sales-Ortells H."/>
            <person name="Goodfellow M."/>
            <person name="Bull A.T."/>
            <person name="Kalinowski J."/>
            <person name="Ziemert N."/>
        </authorList>
    </citation>
    <scope>NUCLEOTIDE SEQUENCE [LARGE SCALE GENOMIC DNA]</scope>
    <source>
        <strain evidence="2">H5</strain>
    </source>
</reference>
<dbReference type="AlphaFoldDB" id="A0A229TFX9"/>
<proteinExistence type="predicted"/>
<evidence type="ECO:0000313" key="1">
    <source>
        <dbReference type="EMBL" id="OXM69649.1"/>
    </source>
</evidence>
<comment type="caution">
    <text evidence="1">The sequence shown here is derived from an EMBL/GenBank/DDBJ whole genome shotgun (WGS) entry which is preliminary data.</text>
</comment>
<accession>A0A229TFX9</accession>
<protein>
    <submittedName>
        <fullName evidence="1">Uncharacterized protein</fullName>
    </submittedName>
</protein>
<dbReference type="OrthoDB" id="3608758at2"/>
<sequence>MYELRAPVNYSFGQLTNPAAVSDTSMVSTDFASLQSGLTTSLYIPITLQDPANKQFEIVWATAHTGASNTLTVVRGREGSAARAWPASTLWACAPTLRDSVLPVPNAAALPPDPHVGLRALLQDTQQTVQWGYPGGWELEARRGILGLVKRNVQDTNTTQADSLFETLTITGMRATRYYKAVWVFNTNASGAVNPPNGTASIRLSAVGAAVTINDPAIRTQGIINQVYTNPGIVVETIFTVPVDGTYQLGCSANSGAASGGTTLTILASGAANEANAANKRAFWVEDMGIK</sequence>
<organism evidence="1 2">
    <name type="scientific">Amycolatopsis vastitatis</name>
    <dbReference type="NCBI Taxonomy" id="1905142"/>
    <lineage>
        <taxon>Bacteria</taxon>
        <taxon>Bacillati</taxon>
        <taxon>Actinomycetota</taxon>
        <taxon>Actinomycetes</taxon>
        <taxon>Pseudonocardiales</taxon>
        <taxon>Pseudonocardiaceae</taxon>
        <taxon>Amycolatopsis</taxon>
    </lineage>
</organism>
<dbReference type="Proteomes" id="UP000215199">
    <property type="component" value="Unassembled WGS sequence"/>
</dbReference>
<dbReference type="EMBL" id="NMUL01000007">
    <property type="protein sequence ID" value="OXM69649.1"/>
    <property type="molecule type" value="Genomic_DNA"/>
</dbReference>
<dbReference type="RefSeq" id="WP_093946974.1">
    <property type="nucleotide sequence ID" value="NZ_NMUL01000007.1"/>
</dbReference>
<name>A0A229TFX9_9PSEU</name>
<gene>
    <name evidence="1" type="ORF">CF165_09070</name>
</gene>
<keyword evidence="2" id="KW-1185">Reference proteome</keyword>
<evidence type="ECO:0000313" key="2">
    <source>
        <dbReference type="Proteomes" id="UP000215199"/>
    </source>
</evidence>